<dbReference type="Proteomes" id="UP000184211">
    <property type="component" value="Unassembled WGS sequence"/>
</dbReference>
<dbReference type="Pfam" id="PF17267">
    <property type="entry name" value="DUF5333"/>
    <property type="match status" value="1"/>
</dbReference>
<dbReference type="OrthoDB" id="7658992at2"/>
<gene>
    <name evidence="2" type="ORF">SAMN04488044_0039</name>
</gene>
<dbReference type="InterPro" id="IPR020349">
    <property type="entry name" value="Uncharacterised_14.7kDa"/>
</dbReference>
<evidence type="ECO:0008006" key="4">
    <source>
        <dbReference type="Google" id="ProtNLM"/>
    </source>
</evidence>
<feature type="signal peptide" evidence="1">
    <location>
        <begin position="1"/>
        <end position="23"/>
    </location>
</feature>
<proteinExistence type="predicted"/>
<keyword evidence="3" id="KW-1185">Reference proteome</keyword>
<evidence type="ECO:0000313" key="3">
    <source>
        <dbReference type="Proteomes" id="UP000184211"/>
    </source>
</evidence>
<dbReference type="RefSeq" id="WP_072794227.1">
    <property type="nucleotide sequence ID" value="NZ_FQWM01000010.1"/>
</dbReference>
<evidence type="ECO:0000313" key="2">
    <source>
        <dbReference type="EMBL" id="SHH83702.1"/>
    </source>
</evidence>
<dbReference type="STRING" id="870908.SAMN04488044_0039"/>
<organism evidence="2 3">
    <name type="scientific">Cognatishimia maritima</name>
    <dbReference type="NCBI Taxonomy" id="870908"/>
    <lineage>
        <taxon>Bacteria</taxon>
        <taxon>Pseudomonadati</taxon>
        <taxon>Pseudomonadota</taxon>
        <taxon>Alphaproteobacteria</taxon>
        <taxon>Rhodobacterales</taxon>
        <taxon>Paracoccaceae</taxon>
        <taxon>Cognatishimia</taxon>
    </lineage>
</organism>
<dbReference type="EMBL" id="FQWM01000010">
    <property type="protein sequence ID" value="SHH83702.1"/>
    <property type="molecule type" value="Genomic_DNA"/>
</dbReference>
<feature type="chain" id="PRO_5012115800" description="TIGR02301 family protein" evidence="1">
    <location>
        <begin position="24"/>
        <end position="136"/>
    </location>
</feature>
<accession>A0A1M5W856</accession>
<keyword evidence="1" id="KW-0732">Signal</keyword>
<reference evidence="3" key="1">
    <citation type="submission" date="2016-11" db="EMBL/GenBank/DDBJ databases">
        <authorList>
            <person name="Varghese N."/>
            <person name="Submissions S."/>
        </authorList>
    </citation>
    <scope>NUCLEOTIDE SEQUENCE [LARGE SCALE GENOMIC DNA]</scope>
    <source>
        <strain evidence="3">DSM 28223</strain>
    </source>
</reference>
<protein>
    <recommendedName>
        <fullName evidence="4">TIGR02301 family protein</fullName>
    </recommendedName>
</protein>
<sequence length="136" mass="14867">MRMILIAGLMATTLMTSASVAQAKRPLEEVTSITEGLLWIGIADEIRKTCPNISARMFKALNRINNIHAEAKSLGYTKTEIDSFRKSAANKAKLRRRGEAYLEANGVVLDDPETYCALGRAEIAKSSQIGALLRAN</sequence>
<name>A0A1M5W856_9RHOB</name>
<evidence type="ECO:0000256" key="1">
    <source>
        <dbReference type="SAM" id="SignalP"/>
    </source>
</evidence>
<dbReference type="AlphaFoldDB" id="A0A1M5W856"/>